<name>A0ABV3PXJ5_9HYPH</name>
<proteinExistence type="inferred from homology"/>
<gene>
    <name evidence="7" type="ORF">ABXS05_32625</name>
</gene>
<dbReference type="RefSeq" id="WP_367626770.1">
    <property type="nucleotide sequence ID" value="NZ_JBFNQD010000025.1"/>
</dbReference>
<feature type="transmembrane region" description="Helical" evidence="6">
    <location>
        <begin position="152"/>
        <end position="169"/>
    </location>
</feature>
<reference evidence="7 8" key="1">
    <citation type="submission" date="2024-07" db="EMBL/GenBank/DDBJ databases">
        <title>Description of Labrys sedimenti sp. nov., isolated from a diclofenac-degrading enrichment culture.</title>
        <authorList>
            <person name="Tancsics A."/>
            <person name="Csepanyi A."/>
        </authorList>
    </citation>
    <scope>NUCLEOTIDE SEQUENCE [LARGE SCALE GENOMIC DNA]</scope>
    <source>
        <strain evidence="7 8">LMG 23578</strain>
    </source>
</reference>
<keyword evidence="5 6" id="KW-0472">Membrane</keyword>
<evidence type="ECO:0000256" key="5">
    <source>
        <dbReference type="ARBA" id="ARBA00023136"/>
    </source>
</evidence>
<dbReference type="Pfam" id="PF02133">
    <property type="entry name" value="Transp_cyt_pur"/>
    <property type="match status" value="1"/>
</dbReference>
<organism evidence="7 8">
    <name type="scientific">Labrys neptuniae</name>
    <dbReference type="NCBI Taxonomy" id="376174"/>
    <lineage>
        <taxon>Bacteria</taxon>
        <taxon>Pseudomonadati</taxon>
        <taxon>Pseudomonadota</taxon>
        <taxon>Alphaproteobacteria</taxon>
        <taxon>Hyphomicrobiales</taxon>
        <taxon>Xanthobacteraceae</taxon>
        <taxon>Labrys</taxon>
    </lineage>
</organism>
<comment type="similarity">
    <text evidence="2">Belongs to the purine-cytosine permease (2.A.39) family.</text>
</comment>
<evidence type="ECO:0000313" key="8">
    <source>
        <dbReference type="Proteomes" id="UP001555786"/>
    </source>
</evidence>
<evidence type="ECO:0000256" key="4">
    <source>
        <dbReference type="ARBA" id="ARBA00022989"/>
    </source>
</evidence>
<evidence type="ECO:0000256" key="1">
    <source>
        <dbReference type="ARBA" id="ARBA00004141"/>
    </source>
</evidence>
<feature type="transmembrane region" description="Helical" evidence="6">
    <location>
        <begin position="260"/>
        <end position="278"/>
    </location>
</feature>
<dbReference type="InterPro" id="IPR001248">
    <property type="entry name" value="Pur-cyt_permease"/>
</dbReference>
<feature type="transmembrane region" description="Helical" evidence="6">
    <location>
        <begin position="221"/>
        <end position="239"/>
    </location>
</feature>
<evidence type="ECO:0000256" key="2">
    <source>
        <dbReference type="ARBA" id="ARBA00008974"/>
    </source>
</evidence>
<feature type="transmembrane region" description="Helical" evidence="6">
    <location>
        <begin position="181"/>
        <end position="201"/>
    </location>
</feature>
<feature type="transmembrane region" description="Helical" evidence="6">
    <location>
        <begin position="75"/>
        <end position="97"/>
    </location>
</feature>
<dbReference type="EMBL" id="JBFNQD010000025">
    <property type="protein sequence ID" value="MEW9310329.1"/>
    <property type="molecule type" value="Genomic_DNA"/>
</dbReference>
<sequence length="547" mass="59651">MDTASSVPKPDIIYQDEPGVLRQAAAEDFSLHIVPPTWRSSRFSLAMAWFGLMSAMFWVVVGSTVALSVGTVDTLIGIALSTVVYGVLCNVAARFAARSGTNVALFSRAVFGQVGATFAALLFGVTITYYAIAEGTIVAIALQDYFGGPMSLWYFIVCCYSAPLVMRGVRTWLDRINGVLLPLYVLGLIACVIWAIVTHGYSNNWLTHLPAKSADMGVPGWWFAFTVYMGVWVVVMMTWDVARFGRKEDAVANGNTSFGIPFYVVTLLINGAVGIFIAETIPIVGPLSETSAIIGIVALMGPFGVLLVWVSQTRINTINFYLSSTNMQNFFARAFKISLPRTVWVAIMSVVIFLVMLTNVFGYLLQTLQFQGVIIVAWVGVAMTHVGWCYLRGIKADMLEFRPGRVPLVNPGGLGAWVVASAVGCLLLVFGGSFGGIWAPPITLAIAVVIYAASLGIARANWFIVERPHDPRSEVDDPWTARIRCSHCAQAYIAHEMDRDPSFRHEPICLACASDRREFLLAARAEARTYAGRCEPVMLGSRRSSAT</sequence>
<evidence type="ECO:0000313" key="7">
    <source>
        <dbReference type="EMBL" id="MEW9310329.1"/>
    </source>
</evidence>
<evidence type="ECO:0000256" key="6">
    <source>
        <dbReference type="SAM" id="Phobius"/>
    </source>
</evidence>
<comment type="subcellular location">
    <subcellularLocation>
        <location evidence="1">Membrane</location>
        <topology evidence="1">Multi-pass membrane protein</topology>
    </subcellularLocation>
</comment>
<evidence type="ECO:0000256" key="3">
    <source>
        <dbReference type="ARBA" id="ARBA00022692"/>
    </source>
</evidence>
<feature type="transmembrane region" description="Helical" evidence="6">
    <location>
        <begin position="437"/>
        <end position="458"/>
    </location>
</feature>
<protein>
    <submittedName>
        <fullName evidence="7">Cytosine permease</fullName>
    </submittedName>
</protein>
<dbReference type="PANTHER" id="PTHR30569">
    <property type="entry name" value="CYTOSINE TRANSPORTER CODB"/>
    <property type="match status" value="1"/>
</dbReference>
<dbReference type="PANTHER" id="PTHR30569:SF0">
    <property type="entry name" value="CYTOSINE PERMEASE"/>
    <property type="match status" value="1"/>
</dbReference>
<feature type="transmembrane region" description="Helical" evidence="6">
    <location>
        <begin position="412"/>
        <end position="431"/>
    </location>
</feature>
<keyword evidence="4 6" id="KW-1133">Transmembrane helix</keyword>
<keyword evidence="8" id="KW-1185">Reference proteome</keyword>
<feature type="transmembrane region" description="Helical" evidence="6">
    <location>
        <begin position="370"/>
        <end position="391"/>
    </location>
</feature>
<dbReference type="InterPro" id="IPR030191">
    <property type="entry name" value="CodB"/>
</dbReference>
<dbReference type="Gene3D" id="1.10.4160.10">
    <property type="entry name" value="Hydantoin permease"/>
    <property type="match status" value="1"/>
</dbReference>
<feature type="transmembrane region" description="Helical" evidence="6">
    <location>
        <begin position="343"/>
        <end position="364"/>
    </location>
</feature>
<feature type="transmembrane region" description="Helical" evidence="6">
    <location>
        <begin position="109"/>
        <end position="132"/>
    </location>
</feature>
<feature type="transmembrane region" description="Helical" evidence="6">
    <location>
        <begin position="290"/>
        <end position="310"/>
    </location>
</feature>
<comment type="caution">
    <text evidence="7">The sequence shown here is derived from an EMBL/GenBank/DDBJ whole genome shotgun (WGS) entry which is preliminary data.</text>
</comment>
<accession>A0ABV3PXJ5</accession>
<dbReference type="Proteomes" id="UP001555786">
    <property type="component" value="Unassembled WGS sequence"/>
</dbReference>
<keyword evidence="3 6" id="KW-0812">Transmembrane</keyword>
<feature type="transmembrane region" description="Helical" evidence="6">
    <location>
        <begin position="48"/>
        <end position="69"/>
    </location>
</feature>